<evidence type="ECO:0000313" key="3">
    <source>
        <dbReference type="Proteomes" id="UP000243459"/>
    </source>
</evidence>
<dbReference type="Gramene" id="ONK73512">
    <property type="protein sequence ID" value="ONK73512"/>
    <property type="gene ID" value="A4U43_C04F32400"/>
</dbReference>
<dbReference type="PANTHER" id="PTHR22761:SF91">
    <property type="entry name" value="OS07G0490700 PROTEIN"/>
    <property type="match status" value="1"/>
</dbReference>
<dbReference type="OMA" id="EHIRSFQ"/>
<dbReference type="PANTHER" id="PTHR22761">
    <property type="entry name" value="CHARGED MULTIVESICULAR BODY PROTEIN"/>
    <property type="match status" value="1"/>
</dbReference>
<dbReference type="Gene3D" id="1.10.287.1060">
    <property type="entry name" value="ESAT-6-like"/>
    <property type="match status" value="1"/>
</dbReference>
<protein>
    <submittedName>
        <fullName evidence="2">Uncharacterized protein</fullName>
    </submittedName>
</protein>
<dbReference type="GO" id="GO:0005771">
    <property type="term" value="C:multivesicular body"/>
    <property type="evidence" value="ECO:0007669"/>
    <property type="project" value="TreeGrafter"/>
</dbReference>
<name>A0A5P1F5R2_ASPOF</name>
<accession>A0A5P1F5R2</accession>
<evidence type="ECO:0000256" key="1">
    <source>
        <dbReference type="SAM" id="MobiDB-lite"/>
    </source>
</evidence>
<dbReference type="EMBL" id="CM007384">
    <property type="protein sequence ID" value="ONK73512.1"/>
    <property type="molecule type" value="Genomic_DNA"/>
</dbReference>
<dbReference type="AlphaFoldDB" id="A0A5P1F5R2"/>
<sequence>MFAKLFRGCKDESSPNSSSHKLKQALAKLKEKEILLQKKISIEVERENKFTKAKNKQAVMESLKRKKFYEVQLEHIRSFQLRIHDQEQKLPHKSPVRCKEVKRMTSKSN</sequence>
<dbReference type="Proteomes" id="UP000243459">
    <property type="component" value="Chromosome 4"/>
</dbReference>
<dbReference type="GO" id="GO:0009898">
    <property type="term" value="C:cytoplasmic side of plasma membrane"/>
    <property type="evidence" value="ECO:0007669"/>
    <property type="project" value="TreeGrafter"/>
</dbReference>
<feature type="region of interest" description="Disordered" evidence="1">
    <location>
        <begin position="90"/>
        <end position="109"/>
    </location>
</feature>
<dbReference type="GO" id="GO:0006900">
    <property type="term" value="P:vesicle budding from membrane"/>
    <property type="evidence" value="ECO:0007669"/>
    <property type="project" value="TreeGrafter"/>
</dbReference>
<reference evidence="3" key="1">
    <citation type="journal article" date="2017" name="Nat. Commun.">
        <title>The asparagus genome sheds light on the origin and evolution of a young Y chromosome.</title>
        <authorList>
            <person name="Harkess A."/>
            <person name="Zhou J."/>
            <person name="Xu C."/>
            <person name="Bowers J.E."/>
            <person name="Van der Hulst R."/>
            <person name="Ayyampalayam S."/>
            <person name="Mercati F."/>
            <person name="Riccardi P."/>
            <person name="McKain M.R."/>
            <person name="Kakrana A."/>
            <person name="Tang H."/>
            <person name="Ray J."/>
            <person name="Groenendijk J."/>
            <person name="Arikit S."/>
            <person name="Mathioni S.M."/>
            <person name="Nakano M."/>
            <person name="Shan H."/>
            <person name="Telgmann-Rauber A."/>
            <person name="Kanno A."/>
            <person name="Yue Z."/>
            <person name="Chen H."/>
            <person name="Li W."/>
            <person name="Chen Y."/>
            <person name="Xu X."/>
            <person name="Zhang Y."/>
            <person name="Luo S."/>
            <person name="Chen H."/>
            <person name="Gao J."/>
            <person name="Mao Z."/>
            <person name="Pires J.C."/>
            <person name="Luo M."/>
            <person name="Kudrna D."/>
            <person name="Wing R.A."/>
            <person name="Meyers B.C."/>
            <person name="Yi K."/>
            <person name="Kong H."/>
            <person name="Lavrijsen P."/>
            <person name="Sunseri F."/>
            <person name="Falavigna A."/>
            <person name="Ye Y."/>
            <person name="Leebens-Mack J.H."/>
            <person name="Chen G."/>
        </authorList>
    </citation>
    <scope>NUCLEOTIDE SEQUENCE [LARGE SCALE GENOMIC DNA]</scope>
    <source>
        <strain evidence="3">cv. DH0086</strain>
    </source>
</reference>
<keyword evidence="3" id="KW-1185">Reference proteome</keyword>
<organism evidence="2 3">
    <name type="scientific">Asparagus officinalis</name>
    <name type="common">Garden asparagus</name>
    <dbReference type="NCBI Taxonomy" id="4686"/>
    <lineage>
        <taxon>Eukaryota</taxon>
        <taxon>Viridiplantae</taxon>
        <taxon>Streptophyta</taxon>
        <taxon>Embryophyta</taxon>
        <taxon>Tracheophyta</taxon>
        <taxon>Spermatophyta</taxon>
        <taxon>Magnoliopsida</taxon>
        <taxon>Liliopsida</taxon>
        <taxon>Asparagales</taxon>
        <taxon>Asparagaceae</taxon>
        <taxon>Asparagoideae</taxon>
        <taxon>Asparagus</taxon>
    </lineage>
</organism>
<dbReference type="GO" id="GO:0032511">
    <property type="term" value="P:late endosome to vacuole transport via multivesicular body sorting pathway"/>
    <property type="evidence" value="ECO:0007669"/>
    <property type="project" value="TreeGrafter"/>
</dbReference>
<dbReference type="InterPro" id="IPR005024">
    <property type="entry name" value="Snf7_fam"/>
</dbReference>
<dbReference type="GO" id="GO:0000815">
    <property type="term" value="C:ESCRT III complex"/>
    <property type="evidence" value="ECO:0007669"/>
    <property type="project" value="TreeGrafter"/>
</dbReference>
<proteinExistence type="predicted"/>
<evidence type="ECO:0000313" key="2">
    <source>
        <dbReference type="EMBL" id="ONK73512.1"/>
    </source>
</evidence>
<dbReference type="OrthoDB" id="5592979at2759"/>
<gene>
    <name evidence="2" type="ORF">A4U43_C04F32400</name>
</gene>